<gene>
    <name evidence="2" type="ORF">GCM10009111_10680</name>
</gene>
<protein>
    <submittedName>
        <fullName evidence="2">Paraquat-inducible protein A</fullName>
    </submittedName>
</protein>
<reference evidence="3" key="1">
    <citation type="journal article" date="2019" name="Int. J. Syst. Evol. Microbiol.">
        <title>The Global Catalogue of Microorganisms (GCM) 10K type strain sequencing project: providing services to taxonomists for standard genome sequencing and annotation.</title>
        <authorList>
            <consortium name="The Broad Institute Genomics Platform"/>
            <consortium name="The Broad Institute Genome Sequencing Center for Infectious Disease"/>
            <person name="Wu L."/>
            <person name="Ma J."/>
        </authorList>
    </citation>
    <scope>NUCLEOTIDE SEQUENCE [LARGE SCALE GENOMIC DNA]</scope>
    <source>
        <strain evidence="3">JCM 15608</strain>
    </source>
</reference>
<dbReference type="Proteomes" id="UP001500021">
    <property type="component" value="Unassembled WGS sequence"/>
</dbReference>
<keyword evidence="3" id="KW-1185">Reference proteome</keyword>
<accession>A0ABP3WHF1</accession>
<dbReference type="InterPro" id="IPR007498">
    <property type="entry name" value="PqiA-like"/>
</dbReference>
<feature type="transmembrane region" description="Helical" evidence="1">
    <location>
        <begin position="68"/>
        <end position="84"/>
    </location>
</feature>
<proteinExistence type="predicted"/>
<evidence type="ECO:0000256" key="1">
    <source>
        <dbReference type="SAM" id="Phobius"/>
    </source>
</evidence>
<evidence type="ECO:0000313" key="2">
    <source>
        <dbReference type="EMBL" id="GAA0814177.1"/>
    </source>
</evidence>
<sequence>MNLLNKHLGFSLNLLAIALFIPGILLPMFSLAMEVNAQVANASLTSELINKEVSLVQTVQELWHGERFLVAILIFLFSICIPLVKSSLMSWAYFQKNTHVEKKIYNFVSVIGKWSMADVFVVAVFLAMLSTNHSETANRTALELFGFKMDLVISSETLSAVGVGFYYFTAYCLLSLLASQISQASIVKSSGNID</sequence>
<name>A0ABP3WHF1_9GAMM</name>
<keyword evidence="1" id="KW-0472">Membrane</keyword>
<feature type="transmembrane region" description="Helical" evidence="1">
    <location>
        <begin position="104"/>
        <end position="129"/>
    </location>
</feature>
<organism evidence="2 3">
    <name type="scientific">Colwellia asteriadis</name>
    <dbReference type="NCBI Taxonomy" id="517723"/>
    <lineage>
        <taxon>Bacteria</taxon>
        <taxon>Pseudomonadati</taxon>
        <taxon>Pseudomonadota</taxon>
        <taxon>Gammaproteobacteria</taxon>
        <taxon>Alteromonadales</taxon>
        <taxon>Colwelliaceae</taxon>
        <taxon>Colwellia</taxon>
    </lineage>
</organism>
<dbReference type="Pfam" id="PF04403">
    <property type="entry name" value="PqiA"/>
    <property type="match status" value="1"/>
</dbReference>
<feature type="transmembrane region" description="Helical" evidence="1">
    <location>
        <begin position="158"/>
        <end position="178"/>
    </location>
</feature>
<keyword evidence="1" id="KW-0812">Transmembrane</keyword>
<dbReference type="EMBL" id="BAAAFA010000003">
    <property type="protein sequence ID" value="GAA0814177.1"/>
    <property type="molecule type" value="Genomic_DNA"/>
</dbReference>
<feature type="transmembrane region" description="Helical" evidence="1">
    <location>
        <begin position="12"/>
        <end position="33"/>
    </location>
</feature>
<evidence type="ECO:0000313" key="3">
    <source>
        <dbReference type="Proteomes" id="UP001500021"/>
    </source>
</evidence>
<comment type="caution">
    <text evidence="2">The sequence shown here is derived from an EMBL/GenBank/DDBJ whole genome shotgun (WGS) entry which is preliminary data.</text>
</comment>
<dbReference type="RefSeq" id="WP_343815880.1">
    <property type="nucleotide sequence ID" value="NZ_BAAAFA010000003.1"/>
</dbReference>
<keyword evidence="1" id="KW-1133">Transmembrane helix</keyword>